<dbReference type="OrthoDB" id="3709547at2"/>
<organism evidence="3 4">
    <name type="scientific">Lentzea waywayandensis</name>
    <dbReference type="NCBI Taxonomy" id="84724"/>
    <lineage>
        <taxon>Bacteria</taxon>
        <taxon>Bacillati</taxon>
        <taxon>Actinomycetota</taxon>
        <taxon>Actinomycetes</taxon>
        <taxon>Pseudonocardiales</taxon>
        <taxon>Pseudonocardiaceae</taxon>
        <taxon>Lentzea</taxon>
    </lineage>
</organism>
<keyword evidence="4" id="KW-1185">Reference proteome</keyword>
<dbReference type="EMBL" id="FOYL01000003">
    <property type="protein sequence ID" value="SFR11665.1"/>
    <property type="molecule type" value="Genomic_DNA"/>
</dbReference>
<accession>A0A1I6E1U4</accession>
<keyword evidence="2" id="KW-1133">Transmembrane helix</keyword>
<protein>
    <submittedName>
        <fullName evidence="3">Uncharacterized protein</fullName>
    </submittedName>
</protein>
<gene>
    <name evidence="3" type="ORF">SAMN04488564_103624</name>
</gene>
<feature type="compositionally biased region" description="Low complexity" evidence="1">
    <location>
        <begin position="52"/>
        <end position="89"/>
    </location>
</feature>
<evidence type="ECO:0000256" key="1">
    <source>
        <dbReference type="SAM" id="MobiDB-lite"/>
    </source>
</evidence>
<evidence type="ECO:0000313" key="3">
    <source>
        <dbReference type="EMBL" id="SFR11665.1"/>
    </source>
</evidence>
<dbReference type="Proteomes" id="UP000198583">
    <property type="component" value="Unassembled WGS sequence"/>
</dbReference>
<sequence length="242" mass="24718">MPTGQHGENLRTRKIAAVVIAVLGGLLATFLAIAFLAGDPTRDPPSTNVLLTATTSPSSSGATTEDTTATSTSTSGTGTTASPAASRTTKPNSSAKVVTTSGPVTHGNGPCTGNFAVASPAEMTRISASGGVTFSGTACTNDLIWILDFDPTDDHYYQTNEDALNISAGKWQFHNAPIGNEGDEPGTVYPIVVIRASETCSAALRGMPADNEGTVRFTPLPASCPKSGSADHKTVHVVNDGP</sequence>
<feature type="compositionally biased region" description="Polar residues" evidence="1">
    <location>
        <begin position="90"/>
        <end position="103"/>
    </location>
</feature>
<keyword evidence="2" id="KW-0472">Membrane</keyword>
<proteinExistence type="predicted"/>
<dbReference type="AlphaFoldDB" id="A0A1I6E1U4"/>
<dbReference type="RefSeq" id="WP_143138634.1">
    <property type="nucleotide sequence ID" value="NZ_FOYL01000003.1"/>
</dbReference>
<evidence type="ECO:0000313" key="4">
    <source>
        <dbReference type="Proteomes" id="UP000198583"/>
    </source>
</evidence>
<dbReference type="STRING" id="84724.SAMN04488564_103624"/>
<feature type="transmembrane region" description="Helical" evidence="2">
    <location>
        <begin position="15"/>
        <end position="37"/>
    </location>
</feature>
<name>A0A1I6E1U4_9PSEU</name>
<feature type="region of interest" description="Disordered" evidence="1">
    <location>
        <begin position="46"/>
        <end position="105"/>
    </location>
</feature>
<evidence type="ECO:0000256" key="2">
    <source>
        <dbReference type="SAM" id="Phobius"/>
    </source>
</evidence>
<keyword evidence="2" id="KW-0812">Transmembrane</keyword>
<reference evidence="4" key="1">
    <citation type="submission" date="2016-10" db="EMBL/GenBank/DDBJ databases">
        <authorList>
            <person name="Varghese N."/>
            <person name="Submissions S."/>
        </authorList>
    </citation>
    <scope>NUCLEOTIDE SEQUENCE [LARGE SCALE GENOMIC DNA]</scope>
    <source>
        <strain evidence="4">DSM 44232</strain>
    </source>
</reference>